<feature type="coiled-coil region" evidence="1">
    <location>
        <begin position="102"/>
        <end position="176"/>
    </location>
</feature>
<reference evidence="3" key="1">
    <citation type="submission" date="2022-07" db="EMBL/GenBank/DDBJ databases">
        <title>Complete genome of Mycoplasma equigenitalium type strain T37.</title>
        <authorList>
            <person name="Spergser J."/>
        </authorList>
    </citation>
    <scope>NUCLEOTIDE SEQUENCE</scope>
    <source>
        <strain evidence="3">T37</strain>
    </source>
</reference>
<dbReference type="RefSeq" id="WP_129722930.1">
    <property type="nucleotide sequence ID" value="NZ_CP101808.1"/>
</dbReference>
<keyword evidence="2" id="KW-1133">Transmembrane helix</keyword>
<accession>A0ABY5J0T7</accession>
<keyword evidence="2" id="KW-0472">Membrane</keyword>
<keyword evidence="2" id="KW-0812">Transmembrane</keyword>
<protein>
    <submittedName>
        <fullName evidence="3">Uncharacterized protein</fullName>
    </submittedName>
</protein>
<keyword evidence="1" id="KW-0175">Coiled coil</keyword>
<evidence type="ECO:0000256" key="2">
    <source>
        <dbReference type="SAM" id="Phobius"/>
    </source>
</evidence>
<evidence type="ECO:0000313" key="4">
    <source>
        <dbReference type="Proteomes" id="UP001059576"/>
    </source>
</evidence>
<dbReference type="Proteomes" id="UP001059576">
    <property type="component" value="Chromosome"/>
</dbReference>
<evidence type="ECO:0000313" key="3">
    <source>
        <dbReference type="EMBL" id="UUD36871.1"/>
    </source>
</evidence>
<evidence type="ECO:0000256" key="1">
    <source>
        <dbReference type="SAM" id="Coils"/>
    </source>
</evidence>
<proteinExistence type="predicted"/>
<sequence>MAKNDTTAEKQTEFKKPEREFWYCSWTNKGDQEAWRLKKKKSNDAKYFKNQEDAIAYYMSLEVDGYLWFHANGKYVRNIKTIRSLETKETIVFDSFDSEEKQKEQERRLEEAFKRNQEILQKQWEEKQKELDQKLSKVEEAKKDLELKSEVMDWKLQEMNELNESLNENAARFDEQASASQPQQSQSKQQADAGVTQLSIYNEIPAQPQQQIPVPYPNPATAIVPMPYPTNSTQYFYGAPQSRWSDRITGKVIALMFFTSLFICIAVIALLAFFGLIPWF</sequence>
<name>A0ABY5J0T7_9BACT</name>
<gene>
    <name evidence="3" type="ORF">NPA09_03165</name>
</gene>
<organism evidence="3 4">
    <name type="scientific">Mycoplasmopsis equigenitalium</name>
    <dbReference type="NCBI Taxonomy" id="114883"/>
    <lineage>
        <taxon>Bacteria</taxon>
        <taxon>Bacillati</taxon>
        <taxon>Mycoplasmatota</taxon>
        <taxon>Mycoplasmoidales</taxon>
        <taxon>Metamycoplasmataceae</taxon>
        <taxon>Mycoplasmopsis</taxon>
    </lineage>
</organism>
<keyword evidence="4" id="KW-1185">Reference proteome</keyword>
<feature type="transmembrane region" description="Helical" evidence="2">
    <location>
        <begin position="252"/>
        <end position="277"/>
    </location>
</feature>
<dbReference type="EMBL" id="CP101808">
    <property type="protein sequence ID" value="UUD36871.1"/>
    <property type="molecule type" value="Genomic_DNA"/>
</dbReference>